<evidence type="ECO:0000313" key="3">
    <source>
        <dbReference type="Proteomes" id="UP001219956"/>
    </source>
</evidence>
<feature type="domain" description="SPOR" evidence="1">
    <location>
        <begin position="215"/>
        <end position="268"/>
    </location>
</feature>
<dbReference type="Pfam" id="PF05036">
    <property type="entry name" value="SPOR"/>
    <property type="match status" value="1"/>
</dbReference>
<dbReference type="Proteomes" id="UP001219956">
    <property type="component" value="Unassembled WGS sequence"/>
</dbReference>
<protein>
    <submittedName>
        <fullName evidence="2">SPOR domain-containing protein</fullName>
    </submittedName>
</protein>
<reference evidence="2 3" key="1">
    <citation type="submission" date="2023-01" db="EMBL/GenBank/DDBJ databases">
        <title>Novel species of the genus Vogesella isolated from rivers.</title>
        <authorList>
            <person name="Lu H."/>
        </authorList>
    </citation>
    <scope>NUCLEOTIDE SEQUENCE [LARGE SCALE GENOMIC DNA]</scope>
    <source>
        <strain evidence="2 3">DC21W</strain>
    </source>
</reference>
<accession>A0ABT5IVH6</accession>
<dbReference type="RefSeq" id="WP_272750629.1">
    <property type="nucleotide sequence ID" value="NZ_JAQQLF010000004.1"/>
</dbReference>
<sequence length="284" mass="30003">MKWFIGTLVVVNLLAALYGALKQKPEVDIHAQEVNAAQLKMLPANWKPSLASAPEASAPATDIASSMPQAESMPAVPAVTSATATVAAPKETKPAVLAAKPEAKVQEAKAEDKAVKPAETKVADAKPAAATLCYSWGGLDPQQLARVQGGVPLLKLSSPPQASVEDQRRGSGKTWVFYPPLATQAETQTLVAELKAKGFDSYIVQTAGEFKGHLSLGLFGREEGAQALVKRLKAAGYDKAKVDSRGDVVKVTTLSFRQLDEATASKLKALQKRLLPGIPVQACR</sequence>
<comment type="caution">
    <text evidence="2">The sequence shown here is derived from an EMBL/GenBank/DDBJ whole genome shotgun (WGS) entry which is preliminary data.</text>
</comment>
<evidence type="ECO:0000259" key="1">
    <source>
        <dbReference type="Pfam" id="PF05036"/>
    </source>
</evidence>
<dbReference type="EMBL" id="JAQQLF010000004">
    <property type="protein sequence ID" value="MDC7716196.1"/>
    <property type="molecule type" value="Genomic_DNA"/>
</dbReference>
<keyword evidence="3" id="KW-1185">Reference proteome</keyword>
<dbReference type="InterPro" id="IPR007730">
    <property type="entry name" value="SPOR-like_dom"/>
</dbReference>
<proteinExistence type="predicted"/>
<gene>
    <name evidence="2" type="ORF">PQU95_03040</name>
</gene>
<name>A0ABT5IVH6_9NEIS</name>
<organism evidence="2 3">
    <name type="scientific">Vogesella aquatica</name>
    <dbReference type="NCBI Taxonomy" id="2984206"/>
    <lineage>
        <taxon>Bacteria</taxon>
        <taxon>Pseudomonadati</taxon>
        <taxon>Pseudomonadota</taxon>
        <taxon>Betaproteobacteria</taxon>
        <taxon>Neisseriales</taxon>
        <taxon>Chromobacteriaceae</taxon>
        <taxon>Vogesella</taxon>
    </lineage>
</organism>
<evidence type="ECO:0000313" key="2">
    <source>
        <dbReference type="EMBL" id="MDC7716196.1"/>
    </source>
</evidence>